<accession>A0AAW1AH32</accession>
<dbReference type="Proteomes" id="UP001432146">
    <property type="component" value="Unassembled WGS sequence"/>
</dbReference>
<evidence type="ECO:0000313" key="3">
    <source>
        <dbReference type="Proteomes" id="UP001432146"/>
    </source>
</evidence>
<feature type="compositionally biased region" description="Basic and acidic residues" evidence="1">
    <location>
        <begin position="58"/>
        <end position="70"/>
    </location>
</feature>
<keyword evidence="3" id="KW-1185">Reference proteome</keyword>
<protein>
    <submittedName>
        <fullName evidence="2">Uncharacterized protein</fullName>
    </submittedName>
</protein>
<dbReference type="AlphaFoldDB" id="A0AAW1AH32"/>
<evidence type="ECO:0000256" key="1">
    <source>
        <dbReference type="SAM" id="MobiDB-lite"/>
    </source>
</evidence>
<organism evidence="2 3">
    <name type="scientific">Tetragonisca angustula</name>
    <dbReference type="NCBI Taxonomy" id="166442"/>
    <lineage>
        <taxon>Eukaryota</taxon>
        <taxon>Metazoa</taxon>
        <taxon>Ecdysozoa</taxon>
        <taxon>Arthropoda</taxon>
        <taxon>Hexapoda</taxon>
        <taxon>Insecta</taxon>
        <taxon>Pterygota</taxon>
        <taxon>Neoptera</taxon>
        <taxon>Endopterygota</taxon>
        <taxon>Hymenoptera</taxon>
        <taxon>Apocrita</taxon>
        <taxon>Aculeata</taxon>
        <taxon>Apoidea</taxon>
        <taxon>Anthophila</taxon>
        <taxon>Apidae</taxon>
        <taxon>Tetragonisca</taxon>
    </lineage>
</organism>
<evidence type="ECO:0000313" key="2">
    <source>
        <dbReference type="EMBL" id="KAK9309564.1"/>
    </source>
</evidence>
<feature type="region of interest" description="Disordered" evidence="1">
    <location>
        <begin position="46"/>
        <end position="70"/>
    </location>
</feature>
<proteinExistence type="predicted"/>
<sequence>MGVLCAQPTIRLAEPPGWQFSLLDGNLVPSTPFEPSLGWWRDERVFPTTKQPLPPTTRTDDADRDDSGGD</sequence>
<comment type="caution">
    <text evidence="2">The sequence shown here is derived from an EMBL/GenBank/DDBJ whole genome shotgun (WGS) entry which is preliminary data.</text>
</comment>
<reference evidence="2 3" key="1">
    <citation type="submission" date="2024-05" db="EMBL/GenBank/DDBJ databases">
        <title>The nuclear and mitochondrial genome assemblies of Tetragonisca angustula (Apidae: Meliponini), a tiny yet remarkable pollinator in the Neotropics.</title>
        <authorList>
            <person name="Ferrari R."/>
            <person name="Ricardo P.C."/>
            <person name="Dias F.C."/>
            <person name="Araujo N.S."/>
            <person name="Soares D.O."/>
            <person name="Zhou Q.-S."/>
            <person name="Zhu C.-D."/>
            <person name="Coutinho L."/>
            <person name="Airas M.C."/>
            <person name="Batista T.M."/>
        </authorList>
    </citation>
    <scope>NUCLEOTIDE SEQUENCE [LARGE SCALE GENOMIC DNA]</scope>
    <source>
        <strain evidence="2">ASF017062</strain>
        <tissue evidence="2">Abdomen</tissue>
    </source>
</reference>
<name>A0AAW1AH32_9HYME</name>
<gene>
    <name evidence="2" type="ORF">QLX08_000805</name>
</gene>
<dbReference type="EMBL" id="JAWNGG020000010">
    <property type="protein sequence ID" value="KAK9309564.1"/>
    <property type="molecule type" value="Genomic_DNA"/>
</dbReference>